<accession>A0A0U3CGX8</accession>
<proteinExistence type="predicted"/>
<protein>
    <submittedName>
        <fullName evidence="1">Uncharacterized protein</fullName>
    </submittedName>
</protein>
<dbReference type="RefSeq" id="WP_147306950.1">
    <property type="nucleotide sequence ID" value="NZ_CP013729.1"/>
</dbReference>
<evidence type="ECO:0000313" key="2">
    <source>
        <dbReference type="Proteomes" id="UP000060699"/>
    </source>
</evidence>
<dbReference type="AlphaFoldDB" id="A0A0U3CGX8"/>
<organism evidence="1 2">
    <name type="scientific">Roseateles depolymerans</name>
    <dbReference type="NCBI Taxonomy" id="76731"/>
    <lineage>
        <taxon>Bacteria</taxon>
        <taxon>Pseudomonadati</taxon>
        <taxon>Pseudomonadota</taxon>
        <taxon>Betaproteobacteria</taxon>
        <taxon>Burkholderiales</taxon>
        <taxon>Sphaerotilaceae</taxon>
        <taxon>Roseateles</taxon>
    </lineage>
</organism>
<sequence>MTHPLSVEPTGESHGHCDCCGNATSTVWGYVHDREKTVAAYFVQWTVGSAEHMPNFDFLIGTWGNDAVNDRVLSSWLFNPSNNSFMITDAKCRPAANSQLCSHALSREETLALPGLKAVASGCLDAVWLQDGRLAEVRAFANDA</sequence>
<keyword evidence="2" id="KW-1185">Reference proteome</keyword>
<dbReference type="STRING" id="76731.RD2015_3487"/>
<dbReference type="KEGG" id="rdp:RD2015_3487"/>
<gene>
    <name evidence="1" type="ORF">RD2015_3487</name>
</gene>
<reference evidence="1 2" key="1">
    <citation type="submission" date="2015-12" db="EMBL/GenBank/DDBJ databases">
        <title>Complete genome of Roseateles depolymerans KCTC 42856.</title>
        <authorList>
            <person name="Kim K.M."/>
        </authorList>
    </citation>
    <scope>NUCLEOTIDE SEQUENCE [LARGE SCALE GENOMIC DNA]</scope>
    <source>
        <strain evidence="1 2">KCTC 42856</strain>
    </source>
</reference>
<dbReference type="EMBL" id="CP013729">
    <property type="protein sequence ID" value="ALV07944.1"/>
    <property type="molecule type" value="Genomic_DNA"/>
</dbReference>
<evidence type="ECO:0000313" key="1">
    <source>
        <dbReference type="EMBL" id="ALV07944.1"/>
    </source>
</evidence>
<dbReference type="Proteomes" id="UP000060699">
    <property type="component" value="Chromosome"/>
</dbReference>
<name>A0A0U3CGX8_9BURK</name>
<dbReference type="OrthoDB" id="120418at2"/>